<dbReference type="AlphaFoldDB" id="A0A9W7SY66"/>
<reference evidence="1 2" key="1">
    <citation type="journal article" date="2018" name="IMA Fungus">
        <title>IMA Genome-F 10: Nine draft genome sequences of Claviceps purpurea s.lat., including C. arundinis, C. humidiphila, and C. cf. spartinae, pseudomolecules for the pitch canker pathogen Fusarium circinatum, draft genome of Davidsoniella eucalypti, Grosmannia galeiformis, Quambalaria eucalypti, and Teratosphaeria destructans.</title>
        <authorList>
            <person name="Wingfield B.D."/>
            <person name="Liu M."/>
            <person name="Nguyen H.D."/>
            <person name="Lane F.A."/>
            <person name="Morgan S.W."/>
            <person name="De Vos L."/>
            <person name="Wilken P.M."/>
            <person name="Duong T.A."/>
            <person name="Aylward J."/>
            <person name="Coetzee M.P."/>
            <person name="Dadej K."/>
            <person name="De Beer Z.W."/>
            <person name="Findlay W."/>
            <person name="Havenga M."/>
            <person name="Kolarik M."/>
            <person name="Menzies J.G."/>
            <person name="Naidoo K."/>
            <person name="Pochopski O."/>
            <person name="Shoukouhi P."/>
            <person name="Santana Q.C."/>
            <person name="Seifert K.A."/>
            <person name="Soal N."/>
            <person name="Steenkamp E.T."/>
            <person name="Tatham C.T."/>
            <person name="van der Nest M.A."/>
            <person name="Wingfield M.J."/>
        </authorList>
    </citation>
    <scope>NUCLEOTIDE SEQUENCE [LARGE SCALE GENOMIC DNA]</scope>
    <source>
        <strain evidence="1">CMW44962</strain>
    </source>
</reference>
<comment type="caution">
    <text evidence="1">The sequence shown here is derived from an EMBL/GenBank/DDBJ whole genome shotgun (WGS) entry which is preliminary data.</text>
</comment>
<gene>
    <name evidence="1" type="ORF">Tdes44962_MAKER07755</name>
</gene>
<keyword evidence="2" id="KW-1185">Reference proteome</keyword>
<sequence>MWHPCTSAEQKREVLANTADAEDPYRCLGCTTHGVLILGSGLTLKHDIVGAGYAIANASPLSIKCNLLAIRAHAPWWMAREQRHIMLAVAVDELIVATIPDISHIQNWSIAAPIKRYANKDM</sequence>
<evidence type="ECO:0000313" key="1">
    <source>
        <dbReference type="EMBL" id="KAH9841306.1"/>
    </source>
</evidence>
<name>A0A9W7SY66_9PEZI</name>
<dbReference type="Proteomes" id="UP001138500">
    <property type="component" value="Unassembled WGS sequence"/>
</dbReference>
<reference evidence="1 2" key="2">
    <citation type="journal article" date="2021" name="Curr. Genet.">
        <title>Genetic response to nitrogen starvation in the aggressive Eucalyptus foliar pathogen Teratosphaeria destructans.</title>
        <authorList>
            <person name="Havenga M."/>
            <person name="Wingfield B.D."/>
            <person name="Wingfield M.J."/>
            <person name="Dreyer L.L."/>
            <person name="Roets F."/>
            <person name="Aylward J."/>
        </authorList>
    </citation>
    <scope>NUCLEOTIDE SEQUENCE [LARGE SCALE GENOMIC DNA]</scope>
    <source>
        <strain evidence="1">CMW44962</strain>
    </source>
</reference>
<protein>
    <submittedName>
        <fullName evidence="1">Uncharacterized protein</fullName>
    </submittedName>
</protein>
<organism evidence="1 2">
    <name type="scientific">Teratosphaeria destructans</name>
    <dbReference type="NCBI Taxonomy" id="418781"/>
    <lineage>
        <taxon>Eukaryota</taxon>
        <taxon>Fungi</taxon>
        <taxon>Dikarya</taxon>
        <taxon>Ascomycota</taxon>
        <taxon>Pezizomycotina</taxon>
        <taxon>Dothideomycetes</taxon>
        <taxon>Dothideomycetidae</taxon>
        <taxon>Mycosphaerellales</taxon>
        <taxon>Teratosphaeriaceae</taxon>
        <taxon>Teratosphaeria</taxon>
    </lineage>
</organism>
<dbReference type="EMBL" id="RIBY02000491">
    <property type="protein sequence ID" value="KAH9841306.1"/>
    <property type="molecule type" value="Genomic_DNA"/>
</dbReference>
<evidence type="ECO:0000313" key="2">
    <source>
        <dbReference type="Proteomes" id="UP001138500"/>
    </source>
</evidence>
<proteinExistence type="predicted"/>
<accession>A0A9W7SY66</accession>